<organism evidence="2">
    <name type="scientific">mine drainage metagenome</name>
    <dbReference type="NCBI Taxonomy" id="410659"/>
    <lineage>
        <taxon>unclassified sequences</taxon>
        <taxon>metagenomes</taxon>
        <taxon>ecological metagenomes</taxon>
    </lineage>
</organism>
<keyword evidence="1" id="KW-0472">Membrane</keyword>
<reference evidence="2" key="1">
    <citation type="submission" date="2013-08" db="EMBL/GenBank/DDBJ databases">
        <authorList>
            <person name="Mendez C."/>
            <person name="Richter M."/>
            <person name="Ferrer M."/>
            <person name="Sanchez J."/>
        </authorList>
    </citation>
    <scope>NUCLEOTIDE SEQUENCE</scope>
</reference>
<feature type="transmembrane region" description="Helical" evidence="1">
    <location>
        <begin position="39"/>
        <end position="58"/>
    </location>
</feature>
<dbReference type="EMBL" id="AUZX01007669">
    <property type="protein sequence ID" value="EQD58516.1"/>
    <property type="molecule type" value="Genomic_DNA"/>
</dbReference>
<feature type="transmembrane region" description="Helical" evidence="1">
    <location>
        <begin position="64"/>
        <end position="82"/>
    </location>
</feature>
<comment type="caution">
    <text evidence="2">The sequence shown here is derived from an EMBL/GenBank/DDBJ whole genome shotgun (WGS) entry which is preliminary data.</text>
</comment>
<dbReference type="AlphaFoldDB" id="T1ACJ1"/>
<proteinExistence type="predicted"/>
<evidence type="ECO:0000256" key="1">
    <source>
        <dbReference type="SAM" id="Phobius"/>
    </source>
</evidence>
<feature type="transmembrane region" description="Helical" evidence="1">
    <location>
        <begin position="89"/>
        <end position="111"/>
    </location>
</feature>
<sequence>MLRRLTKLRTVTAEVESRLMSSDSVACRSKDWSRQYTGLLLWWGLPLLMGISAGFFRLSLHGTALVWAGAFAWMGTGCVLNARRCRRLHCFFSGPALWLGAIGALLVGLRVLSSAHALQYVIWGTAGLVALSYLPETIWGKYAHRS</sequence>
<evidence type="ECO:0000313" key="2">
    <source>
        <dbReference type="EMBL" id="EQD58516.1"/>
    </source>
</evidence>
<feature type="transmembrane region" description="Helical" evidence="1">
    <location>
        <begin position="117"/>
        <end position="135"/>
    </location>
</feature>
<protein>
    <submittedName>
        <fullName evidence="2">Uncharacterized protein</fullName>
    </submittedName>
</protein>
<gene>
    <name evidence="2" type="ORF">B1A_10763</name>
</gene>
<keyword evidence="1" id="KW-1133">Transmembrane helix</keyword>
<reference evidence="2" key="2">
    <citation type="journal article" date="2014" name="ISME J.">
        <title>Microbial stratification in low pH oxic and suboxic macroscopic growths along an acid mine drainage.</title>
        <authorList>
            <person name="Mendez-Garcia C."/>
            <person name="Mesa V."/>
            <person name="Sprenger R.R."/>
            <person name="Richter M."/>
            <person name="Diez M.S."/>
            <person name="Solano J."/>
            <person name="Bargiela R."/>
            <person name="Golyshina O.V."/>
            <person name="Manteca A."/>
            <person name="Ramos J.L."/>
            <person name="Gallego J.R."/>
            <person name="Llorente I."/>
            <person name="Martins Dos Santos V.A."/>
            <person name="Jensen O.N."/>
            <person name="Pelaez A.I."/>
            <person name="Sanchez J."/>
            <person name="Ferrer M."/>
        </authorList>
    </citation>
    <scope>NUCLEOTIDE SEQUENCE</scope>
</reference>
<name>T1ACJ1_9ZZZZ</name>
<accession>T1ACJ1</accession>
<keyword evidence="1" id="KW-0812">Transmembrane</keyword>